<reference evidence="1 2" key="1">
    <citation type="submission" date="2019-01" db="EMBL/GenBank/DDBJ databases">
        <title>A draft genome assembly of the solar-powered sea slug Elysia chlorotica.</title>
        <authorList>
            <person name="Cai H."/>
            <person name="Li Q."/>
            <person name="Fang X."/>
            <person name="Li J."/>
            <person name="Curtis N.E."/>
            <person name="Altenburger A."/>
            <person name="Shibata T."/>
            <person name="Feng M."/>
            <person name="Maeda T."/>
            <person name="Schwartz J.A."/>
            <person name="Shigenobu S."/>
            <person name="Lundholm N."/>
            <person name="Nishiyama T."/>
            <person name="Yang H."/>
            <person name="Hasebe M."/>
            <person name="Li S."/>
            <person name="Pierce S.K."/>
            <person name="Wang J."/>
        </authorList>
    </citation>
    <scope>NUCLEOTIDE SEQUENCE [LARGE SCALE GENOMIC DNA]</scope>
    <source>
        <strain evidence="1">EC2010</strain>
        <tissue evidence="1">Whole organism of an adult</tissue>
    </source>
</reference>
<protein>
    <submittedName>
        <fullName evidence="1">Uncharacterized protein</fullName>
    </submittedName>
</protein>
<sequence length="126" mass="13341">QGHEVLDPRCERLVCAESGEGDGRALGVAHVVELLGARLVQDVVDHGGEVELGHVVPADSLKLPKLEAARVERLVPPGVDVTARVPQPHVCAGVCQQEAQALLRGVDDEVVAVPDQAMLQQDHRSG</sequence>
<feature type="non-terminal residue" evidence="1">
    <location>
        <position position="126"/>
    </location>
</feature>
<comment type="caution">
    <text evidence="1">The sequence shown here is derived from an EMBL/GenBank/DDBJ whole genome shotgun (WGS) entry which is preliminary data.</text>
</comment>
<evidence type="ECO:0000313" key="2">
    <source>
        <dbReference type="Proteomes" id="UP000271974"/>
    </source>
</evidence>
<organism evidence="1 2">
    <name type="scientific">Elysia chlorotica</name>
    <name type="common">Eastern emerald elysia</name>
    <name type="synonym">Sea slug</name>
    <dbReference type="NCBI Taxonomy" id="188477"/>
    <lineage>
        <taxon>Eukaryota</taxon>
        <taxon>Metazoa</taxon>
        <taxon>Spiralia</taxon>
        <taxon>Lophotrochozoa</taxon>
        <taxon>Mollusca</taxon>
        <taxon>Gastropoda</taxon>
        <taxon>Heterobranchia</taxon>
        <taxon>Euthyneura</taxon>
        <taxon>Panpulmonata</taxon>
        <taxon>Sacoglossa</taxon>
        <taxon>Placobranchoidea</taxon>
        <taxon>Plakobranchidae</taxon>
        <taxon>Elysia</taxon>
    </lineage>
</organism>
<keyword evidence="2" id="KW-1185">Reference proteome</keyword>
<dbReference type="EMBL" id="RQTK01000257">
    <property type="protein sequence ID" value="RUS83118.1"/>
    <property type="molecule type" value="Genomic_DNA"/>
</dbReference>
<feature type="non-terminal residue" evidence="1">
    <location>
        <position position="1"/>
    </location>
</feature>
<evidence type="ECO:0000313" key="1">
    <source>
        <dbReference type="EMBL" id="RUS83118.1"/>
    </source>
</evidence>
<name>A0A433TNJ5_ELYCH</name>
<proteinExistence type="predicted"/>
<dbReference type="Proteomes" id="UP000271974">
    <property type="component" value="Unassembled WGS sequence"/>
</dbReference>
<dbReference type="AlphaFoldDB" id="A0A433TNJ5"/>
<gene>
    <name evidence="1" type="ORF">EGW08_009107</name>
</gene>
<accession>A0A433TNJ5</accession>